<dbReference type="PANTHER" id="PTHR28155">
    <property type="entry name" value="ACR243WP"/>
    <property type="match status" value="1"/>
</dbReference>
<dbReference type="Pfam" id="PF08208">
    <property type="entry name" value="RNA_polI_A34"/>
    <property type="match status" value="1"/>
</dbReference>
<protein>
    <submittedName>
        <fullName evidence="3">DNA-directed RNA polymerase I, subunit RPA34.5</fullName>
    </submittedName>
</protein>
<feature type="compositionally biased region" description="Basic residues" evidence="1">
    <location>
        <begin position="161"/>
        <end position="186"/>
    </location>
</feature>
<dbReference type="KEGG" id="yli:2910474"/>
<evidence type="ECO:0000313" key="5">
    <source>
        <dbReference type="Proteomes" id="UP000256601"/>
    </source>
</evidence>
<reference evidence="2 4" key="1">
    <citation type="journal article" date="2016" name="PLoS ONE">
        <title>Sequence Assembly of Yarrowia lipolytica Strain W29/CLIB89 Shows Transposable Element Diversity.</title>
        <authorList>
            <person name="Magnan C."/>
            <person name="Yu J."/>
            <person name="Chang I."/>
            <person name="Jahn E."/>
            <person name="Kanomata Y."/>
            <person name="Wu J."/>
            <person name="Zeller M."/>
            <person name="Oakes M."/>
            <person name="Baldi P."/>
            <person name="Sandmeyer S."/>
        </authorList>
    </citation>
    <scope>NUCLEOTIDE SEQUENCE [LARGE SCALE GENOMIC DNA]</scope>
    <source>
        <strain evidence="2">CLIB89</strain>
        <strain evidence="4">CLIB89(W29)</strain>
    </source>
</reference>
<dbReference type="VEuPathDB" id="FungiDB:YALI0_D01782g"/>
<name>A0A1H6Q7S7_YARLL</name>
<dbReference type="EMBL" id="CP017556">
    <property type="protein sequence ID" value="AOW03445.1"/>
    <property type="molecule type" value="Genomic_DNA"/>
</dbReference>
<keyword evidence="3" id="KW-0804">Transcription</keyword>
<sequence>MIADLPEENTTLWSIKLPKGVEMADLASQPLEIDGEVTLGKKTYILQTMEGGHNVFVFGKKTDADYLGATQQTVSEQLQLVEKVSLPPVDLEQVCVPKPIVGKVDGLHQRWFPTGYGPEDYGLDSAMPVSSASQTKKTASKSTSTKKRSQEDVTTEEPSAKKQKKEKKDKKDKKDKKEKKEKKDKKEKKSKE</sequence>
<evidence type="ECO:0000313" key="2">
    <source>
        <dbReference type="EMBL" id="AOW03445.1"/>
    </source>
</evidence>
<dbReference type="InterPro" id="IPR013240">
    <property type="entry name" value="DNA-dir_RNA_pol1_su_RPA34"/>
</dbReference>
<dbReference type="AlphaFoldDB" id="A0A1H6Q7S7"/>
<dbReference type="EMBL" id="KZ858982">
    <property type="protein sequence ID" value="RDW26285.1"/>
    <property type="molecule type" value="Genomic_DNA"/>
</dbReference>
<dbReference type="GeneID" id="2910474"/>
<dbReference type="GO" id="GO:0006360">
    <property type="term" value="P:transcription by RNA polymerase I"/>
    <property type="evidence" value="ECO:0007669"/>
    <property type="project" value="InterPro"/>
</dbReference>
<dbReference type="GO" id="GO:0000428">
    <property type="term" value="C:DNA-directed RNA polymerase complex"/>
    <property type="evidence" value="ECO:0007669"/>
    <property type="project" value="UniProtKB-KW"/>
</dbReference>
<dbReference type="VEuPathDB" id="FungiDB:YALI1_D02085g"/>
<evidence type="ECO:0000313" key="3">
    <source>
        <dbReference type="EMBL" id="RDW26285.1"/>
    </source>
</evidence>
<organism evidence="2 4">
    <name type="scientific">Yarrowia lipolytica</name>
    <name type="common">Candida lipolytica</name>
    <dbReference type="NCBI Taxonomy" id="4952"/>
    <lineage>
        <taxon>Eukaryota</taxon>
        <taxon>Fungi</taxon>
        <taxon>Dikarya</taxon>
        <taxon>Ascomycota</taxon>
        <taxon>Saccharomycotina</taxon>
        <taxon>Dipodascomycetes</taxon>
        <taxon>Dipodascales</taxon>
        <taxon>Dipodascales incertae sedis</taxon>
        <taxon>Yarrowia</taxon>
    </lineage>
</organism>
<keyword evidence="3" id="KW-0240">DNA-directed RNA polymerase</keyword>
<feature type="compositionally biased region" description="Low complexity" evidence="1">
    <location>
        <begin position="130"/>
        <end position="143"/>
    </location>
</feature>
<dbReference type="InterPro" id="IPR053263">
    <property type="entry name" value="Euk_RPA34_RNAP_subunit"/>
</dbReference>
<reference evidence="3 5" key="2">
    <citation type="submission" date="2018-07" db="EMBL/GenBank/DDBJ databases">
        <title>Draft Genome Assemblies for Five Robust Yarrowia lipolytica Strains Exhibiting High Lipid Production and Pentose Sugar Utilization and Sugar Alcohol Secretion from Undetoxified Lignocellulosic Biomass Hydrolysates.</title>
        <authorList>
            <consortium name="DOE Joint Genome Institute"/>
            <person name="Walker C."/>
            <person name="Ryu S."/>
            <person name="Na H."/>
            <person name="Zane M."/>
            <person name="LaButti K."/>
            <person name="Lipzen A."/>
            <person name="Haridas S."/>
            <person name="Barry K."/>
            <person name="Grigoriev I.V."/>
            <person name="Quarterman J."/>
            <person name="Slininger P."/>
            <person name="Dien B."/>
            <person name="Trinh C.T."/>
        </authorList>
    </citation>
    <scope>NUCLEOTIDE SEQUENCE [LARGE SCALE GENOMIC DNA]</scope>
    <source>
        <strain evidence="3 5">YB392</strain>
    </source>
</reference>
<dbReference type="Proteomes" id="UP000256601">
    <property type="component" value="Unassembled WGS sequence"/>
</dbReference>
<feature type="region of interest" description="Disordered" evidence="1">
    <location>
        <begin position="123"/>
        <end position="192"/>
    </location>
</feature>
<evidence type="ECO:0000313" key="4">
    <source>
        <dbReference type="Proteomes" id="UP000182444"/>
    </source>
</evidence>
<dbReference type="OrthoDB" id="4089784at2759"/>
<gene>
    <name evidence="3" type="ORF">B0I71DRAFT_174502</name>
    <name evidence="2" type="ORF">YALI1_D02085g</name>
</gene>
<dbReference type="PANTHER" id="PTHR28155:SF1">
    <property type="entry name" value="DNA-DIRECTED RNA POLYMERASE I SUBUNIT RPA34.5-DOMAIN-CONTAINING PROTEIN"/>
    <property type="match status" value="1"/>
</dbReference>
<proteinExistence type="predicted"/>
<dbReference type="Proteomes" id="UP000182444">
    <property type="component" value="Chromosome 1D"/>
</dbReference>
<evidence type="ECO:0000256" key="1">
    <source>
        <dbReference type="SAM" id="MobiDB-lite"/>
    </source>
</evidence>
<dbReference type="RefSeq" id="XP_502300.1">
    <property type="nucleotide sequence ID" value="XM_502300.1"/>
</dbReference>
<accession>A0A1H6Q7S7</accession>